<evidence type="ECO:0000256" key="1">
    <source>
        <dbReference type="ARBA" id="ARBA00000085"/>
    </source>
</evidence>
<organism evidence="16 17">
    <name type="scientific">Alteribacillus bidgolensis</name>
    <dbReference type="NCBI Taxonomy" id="930129"/>
    <lineage>
        <taxon>Bacteria</taxon>
        <taxon>Bacillati</taxon>
        <taxon>Bacillota</taxon>
        <taxon>Bacilli</taxon>
        <taxon>Bacillales</taxon>
        <taxon>Bacillaceae</taxon>
        <taxon>Alteribacillus</taxon>
    </lineage>
</organism>
<gene>
    <name evidence="16" type="ORF">SAMN05216352_10886</name>
</gene>
<dbReference type="InterPro" id="IPR004358">
    <property type="entry name" value="Sig_transdc_His_kin-like_C"/>
</dbReference>
<dbReference type="Gene3D" id="3.30.450.20">
    <property type="entry name" value="PAS domain"/>
    <property type="match status" value="2"/>
</dbReference>
<dbReference type="InterPro" id="IPR005467">
    <property type="entry name" value="His_kinase_dom"/>
</dbReference>
<dbReference type="Pfam" id="PF14689">
    <property type="entry name" value="SPOB_a"/>
    <property type="match status" value="1"/>
</dbReference>
<reference evidence="16 17" key="1">
    <citation type="submission" date="2016-10" db="EMBL/GenBank/DDBJ databases">
        <authorList>
            <person name="de Groot N.N."/>
        </authorList>
    </citation>
    <scope>NUCLEOTIDE SEQUENCE [LARGE SCALE GENOMIC DNA]</scope>
    <source>
        <strain evidence="17">P4B,CCM 7963,CECT 7998,DSM 25260,IBRC-M 10614,KCTC 13821</strain>
    </source>
</reference>
<dbReference type="Pfam" id="PF00989">
    <property type="entry name" value="PAS"/>
    <property type="match status" value="1"/>
</dbReference>
<dbReference type="PANTHER" id="PTHR43547:SF10">
    <property type="entry name" value="SENSOR HISTIDINE KINASE DCUS"/>
    <property type="match status" value="1"/>
</dbReference>
<dbReference type="InterPro" id="IPR033463">
    <property type="entry name" value="sCache_3"/>
</dbReference>
<dbReference type="InterPro" id="IPR016120">
    <property type="entry name" value="Sig_transdc_His_kin_SpoOB"/>
</dbReference>
<keyword evidence="13 14" id="KW-0472">Membrane</keyword>
<evidence type="ECO:0000256" key="13">
    <source>
        <dbReference type="ARBA" id="ARBA00023136"/>
    </source>
</evidence>
<feature type="domain" description="Histidine kinase" evidence="15">
    <location>
        <begin position="334"/>
        <end position="528"/>
    </location>
</feature>
<dbReference type="Gene3D" id="3.30.565.10">
    <property type="entry name" value="Histidine kinase-like ATPase, C-terminal domain"/>
    <property type="match status" value="1"/>
</dbReference>
<sequence length="532" mass="59931">MGIIGRMPIRGKITFLVFSIVLFTFIMIGIILLGYASDVKEEELTQRAMITSQNLAQNQTVKDSVTELDGADQIQPIAERIRKLNEIDYVVVLNMNKIRLSHPIPDRLYSYFNSDDAEAAFSEHVYTTKAKANDDITVRAFVPIMNDNQEQVGVVVSGNILPSTISLIEEFRNPALLIFIITILFGTWGAWLLASHIKNQTFEMEPEDLARVLVERTATFHAIHEGVIAIDEQEKITVMNHAAKKMLSVAGEPIGRPIQEVIPDTRLPEVLEMNRAVYQKEFYVQNRAILSNRIPIKVNNKTVGAVAIFQDKTEVNRLAEELTGVKTFVDALRVQNHEYSNKLHTIAGLIQMDEGKKALEFIYDVTNSENNFIKRVSDQIHDDSITGLLIGKSSRGRELGVELTLSRQSYFNQYPEGIHSNDLVVILGNLIDNSFDAMKYKEGNDKKVFVHILESEQALMIRVEDNGTGIKETVLKHIFERGYSTKGSEGRGIGMFLVKSIVDRIDGQIDISSDKESTEMMIILPMKRKEGT</sequence>
<feature type="transmembrane region" description="Helical" evidence="14">
    <location>
        <begin position="175"/>
        <end position="194"/>
    </location>
</feature>
<keyword evidence="11 14" id="KW-1133">Transmembrane helix</keyword>
<dbReference type="InterPro" id="IPR035965">
    <property type="entry name" value="PAS-like_dom_sf"/>
</dbReference>
<dbReference type="RefSeq" id="WP_091585949.1">
    <property type="nucleotide sequence ID" value="NZ_FNDU01000008.1"/>
</dbReference>
<dbReference type="Pfam" id="PF02518">
    <property type="entry name" value="HATPase_c"/>
    <property type="match status" value="1"/>
</dbReference>
<evidence type="ECO:0000313" key="17">
    <source>
        <dbReference type="Proteomes" id="UP000199017"/>
    </source>
</evidence>
<dbReference type="InterPro" id="IPR000014">
    <property type="entry name" value="PAS"/>
</dbReference>
<name>A0A1G8KZC4_9BACI</name>
<evidence type="ECO:0000256" key="3">
    <source>
        <dbReference type="ARBA" id="ARBA00012438"/>
    </source>
</evidence>
<dbReference type="Pfam" id="PF17203">
    <property type="entry name" value="sCache_3_2"/>
    <property type="match status" value="1"/>
</dbReference>
<dbReference type="InterPro" id="IPR013767">
    <property type="entry name" value="PAS_fold"/>
</dbReference>
<evidence type="ECO:0000256" key="10">
    <source>
        <dbReference type="ARBA" id="ARBA00022840"/>
    </source>
</evidence>
<evidence type="ECO:0000256" key="6">
    <source>
        <dbReference type="ARBA" id="ARBA00022679"/>
    </source>
</evidence>
<dbReference type="SMART" id="SM00387">
    <property type="entry name" value="HATPase_c"/>
    <property type="match status" value="1"/>
</dbReference>
<keyword evidence="8" id="KW-0547">Nucleotide-binding</keyword>
<keyword evidence="17" id="KW-1185">Reference proteome</keyword>
<dbReference type="AlphaFoldDB" id="A0A1G8KZC4"/>
<dbReference type="SUPFAM" id="SSF55785">
    <property type="entry name" value="PYP-like sensor domain (PAS domain)"/>
    <property type="match status" value="1"/>
</dbReference>
<dbReference type="SUPFAM" id="SSF103190">
    <property type="entry name" value="Sensory domain-like"/>
    <property type="match status" value="1"/>
</dbReference>
<feature type="transmembrane region" description="Helical" evidence="14">
    <location>
        <begin position="12"/>
        <end position="36"/>
    </location>
</feature>
<accession>A0A1G8KZC4</accession>
<dbReference type="Gene3D" id="1.10.287.130">
    <property type="match status" value="1"/>
</dbReference>
<evidence type="ECO:0000259" key="15">
    <source>
        <dbReference type="PROSITE" id="PS50109"/>
    </source>
</evidence>
<dbReference type="SUPFAM" id="SSF55890">
    <property type="entry name" value="Sporulation response regulatory protein Spo0B"/>
    <property type="match status" value="1"/>
</dbReference>
<dbReference type="OrthoDB" id="9792686at2"/>
<dbReference type="InterPro" id="IPR003594">
    <property type="entry name" value="HATPase_dom"/>
</dbReference>
<dbReference type="EC" id="2.7.13.3" evidence="3"/>
<dbReference type="CDD" id="cd00130">
    <property type="entry name" value="PAS"/>
    <property type="match status" value="1"/>
</dbReference>
<evidence type="ECO:0000256" key="11">
    <source>
        <dbReference type="ARBA" id="ARBA00022989"/>
    </source>
</evidence>
<evidence type="ECO:0000256" key="14">
    <source>
        <dbReference type="SAM" id="Phobius"/>
    </source>
</evidence>
<dbReference type="PANTHER" id="PTHR43547">
    <property type="entry name" value="TWO-COMPONENT HISTIDINE KINASE"/>
    <property type="match status" value="1"/>
</dbReference>
<dbReference type="GO" id="GO:0000155">
    <property type="term" value="F:phosphorelay sensor kinase activity"/>
    <property type="evidence" value="ECO:0007669"/>
    <property type="project" value="InterPro"/>
</dbReference>
<evidence type="ECO:0000256" key="9">
    <source>
        <dbReference type="ARBA" id="ARBA00022777"/>
    </source>
</evidence>
<keyword evidence="12" id="KW-0902">Two-component regulatory system</keyword>
<dbReference type="EMBL" id="FNDU01000008">
    <property type="protein sequence ID" value="SDI48875.1"/>
    <property type="molecule type" value="Genomic_DNA"/>
</dbReference>
<evidence type="ECO:0000256" key="2">
    <source>
        <dbReference type="ARBA" id="ARBA00004651"/>
    </source>
</evidence>
<dbReference type="PRINTS" id="PR00344">
    <property type="entry name" value="BCTRLSENSOR"/>
</dbReference>
<dbReference type="SUPFAM" id="SSF55874">
    <property type="entry name" value="ATPase domain of HSP90 chaperone/DNA topoisomerase II/histidine kinase"/>
    <property type="match status" value="1"/>
</dbReference>
<comment type="subcellular location">
    <subcellularLocation>
        <location evidence="2">Cell membrane</location>
        <topology evidence="2">Multi-pass membrane protein</topology>
    </subcellularLocation>
</comment>
<evidence type="ECO:0000256" key="8">
    <source>
        <dbReference type="ARBA" id="ARBA00022741"/>
    </source>
</evidence>
<dbReference type="PROSITE" id="PS50109">
    <property type="entry name" value="HIS_KIN"/>
    <property type="match status" value="1"/>
</dbReference>
<dbReference type="SMART" id="SM00091">
    <property type="entry name" value="PAS"/>
    <property type="match status" value="1"/>
</dbReference>
<keyword evidence="10" id="KW-0067">ATP-binding</keyword>
<protein>
    <recommendedName>
        <fullName evidence="3">histidine kinase</fullName>
        <ecNumber evidence="3">2.7.13.3</ecNumber>
    </recommendedName>
</protein>
<evidence type="ECO:0000256" key="12">
    <source>
        <dbReference type="ARBA" id="ARBA00023012"/>
    </source>
</evidence>
<keyword evidence="4" id="KW-1003">Cell membrane</keyword>
<dbReference type="GO" id="GO:0005886">
    <property type="term" value="C:plasma membrane"/>
    <property type="evidence" value="ECO:0007669"/>
    <property type="project" value="UniProtKB-SubCell"/>
</dbReference>
<evidence type="ECO:0000256" key="7">
    <source>
        <dbReference type="ARBA" id="ARBA00022692"/>
    </source>
</evidence>
<dbReference type="STRING" id="930129.SAMN05216352_10886"/>
<keyword evidence="6" id="KW-0808">Transferase</keyword>
<proteinExistence type="predicted"/>
<evidence type="ECO:0000313" key="16">
    <source>
        <dbReference type="EMBL" id="SDI48875.1"/>
    </source>
</evidence>
<keyword evidence="9 16" id="KW-0418">Kinase</keyword>
<dbReference type="InterPro" id="IPR029151">
    <property type="entry name" value="Sensor-like_sf"/>
</dbReference>
<keyword evidence="5" id="KW-0597">Phosphoprotein</keyword>
<dbReference type="InterPro" id="IPR036890">
    <property type="entry name" value="HATPase_C_sf"/>
</dbReference>
<dbReference type="GO" id="GO:0005524">
    <property type="term" value="F:ATP binding"/>
    <property type="evidence" value="ECO:0007669"/>
    <property type="project" value="UniProtKB-KW"/>
</dbReference>
<evidence type="ECO:0000256" key="5">
    <source>
        <dbReference type="ARBA" id="ARBA00022553"/>
    </source>
</evidence>
<dbReference type="GO" id="GO:0006355">
    <property type="term" value="P:regulation of DNA-templated transcription"/>
    <property type="evidence" value="ECO:0007669"/>
    <property type="project" value="InterPro"/>
</dbReference>
<dbReference type="InterPro" id="IPR039506">
    <property type="entry name" value="SPOB_a"/>
</dbReference>
<keyword evidence="7 14" id="KW-0812">Transmembrane</keyword>
<evidence type="ECO:0000256" key="4">
    <source>
        <dbReference type="ARBA" id="ARBA00022475"/>
    </source>
</evidence>
<dbReference type="Proteomes" id="UP000199017">
    <property type="component" value="Unassembled WGS sequence"/>
</dbReference>
<comment type="catalytic activity">
    <reaction evidence="1">
        <text>ATP + protein L-histidine = ADP + protein N-phospho-L-histidine.</text>
        <dbReference type="EC" id="2.7.13.3"/>
    </reaction>
</comment>